<protein>
    <submittedName>
        <fullName evidence="2">Uncharacterized protein</fullName>
    </submittedName>
</protein>
<evidence type="ECO:0000313" key="2">
    <source>
        <dbReference type="EMBL" id="GIH37816.1"/>
    </source>
</evidence>
<dbReference type="Proteomes" id="UP000603904">
    <property type="component" value="Unassembled WGS sequence"/>
</dbReference>
<accession>A0ABQ4FSL2</accession>
<evidence type="ECO:0000313" key="3">
    <source>
        <dbReference type="Proteomes" id="UP000603904"/>
    </source>
</evidence>
<gene>
    <name evidence="2" type="ORF">Mco01_08160</name>
</gene>
<reference evidence="2 3" key="1">
    <citation type="submission" date="2021-01" db="EMBL/GenBank/DDBJ databases">
        <title>Whole genome shotgun sequence of Microbispora corallina NBRC 16416.</title>
        <authorList>
            <person name="Komaki H."/>
            <person name="Tamura T."/>
        </authorList>
    </citation>
    <scope>NUCLEOTIDE SEQUENCE [LARGE SCALE GENOMIC DNA]</scope>
    <source>
        <strain evidence="2 3">NBRC 16416</strain>
    </source>
</reference>
<feature type="region of interest" description="Disordered" evidence="1">
    <location>
        <begin position="1"/>
        <end position="64"/>
    </location>
</feature>
<name>A0ABQ4FSL2_9ACTN</name>
<keyword evidence="3" id="KW-1185">Reference proteome</keyword>
<proteinExistence type="predicted"/>
<sequence length="64" mass="6352">MRSGAAGCAAPDRGRFPQGADRSGGSAPERDGQAGVQVTAGFEPLGPLARNPNVVDAFGASDPL</sequence>
<comment type="caution">
    <text evidence="2">The sequence shown here is derived from an EMBL/GenBank/DDBJ whole genome shotgun (WGS) entry which is preliminary data.</text>
</comment>
<organism evidence="2 3">
    <name type="scientific">Microbispora corallina</name>
    <dbReference type="NCBI Taxonomy" id="83302"/>
    <lineage>
        <taxon>Bacteria</taxon>
        <taxon>Bacillati</taxon>
        <taxon>Actinomycetota</taxon>
        <taxon>Actinomycetes</taxon>
        <taxon>Streptosporangiales</taxon>
        <taxon>Streptosporangiaceae</taxon>
        <taxon>Microbispora</taxon>
    </lineage>
</organism>
<evidence type="ECO:0000256" key="1">
    <source>
        <dbReference type="SAM" id="MobiDB-lite"/>
    </source>
</evidence>
<dbReference type="EMBL" id="BOOC01000002">
    <property type="protein sequence ID" value="GIH37816.1"/>
    <property type="molecule type" value="Genomic_DNA"/>
</dbReference>